<gene>
    <name evidence="3" type="ORF">V8G54_002771</name>
</gene>
<dbReference type="Pfam" id="PF03108">
    <property type="entry name" value="DBD_Tnp_Mut"/>
    <property type="match status" value="1"/>
</dbReference>
<organism evidence="3 4">
    <name type="scientific">Vigna mungo</name>
    <name type="common">Black gram</name>
    <name type="synonym">Phaseolus mungo</name>
    <dbReference type="NCBI Taxonomy" id="3915"/>
    <lineage>
        <taxon>Eukaryota</taxon>
        <taxon>Viridiplantae</taxon>
        <taxon>Streptophyta</taxon>
        <taxon>Embryophyta</taxon>
        <taxon>Tracheophyta</taxon>
        <taxon>Spermatophyta</taxon>
        <taxon>Magnoliopsida</taxon>
        <taxon>eudicotyledons</taxon>
        <taxon>Gunneridae</taxon>
        <taxon>Pentapetalae</taxon>
        <taxon>rosids</taxon>
        <taxon>fabids</taxon>
        <taxon>Fabales</taxon>
        <taxon>Fabaceae</taxon>
        <taxon>Papilionoideae</taxon>
        <taxon>50 kb inversion clade</taxon>
        <taxon>NPAAA clade</taxon>
        <taxon>indigoferoid/millettioid clade</taxon>
        <taxon>Phaseoleae</taxon>
        <taxon>Vigna</taxon>
    </lineage>
</organism>
<accession>A0AAQ3SB51</accession>
<feature type="domain" description="Transposase MuDR plant" evidence="2">
    <location>
        <begin position="619"/>
        <end position="683"/>
    </location>
</feature>
<dbReference type="AlphaFoldDB" id="A0AAQ3SB51"/>
<feature type="compositionally biased region" description="Basic and acidic residues" evidence="1">
    <location>
        <begin position="349"/>
        <end position="362"/>
    </location>
</feature>
<proteinExistence type="predicted"/>
<evidence type="ECO:0000259" key="2">
    <source>
        <dbReference type="Pfam" id="PF03108"/>
    </source>
</evidence>
<feature type="region of interest" description="Disordered" evidence="1">
    <location>
        <begin position="349"/>
        <end position="368"/>
    </location>
</feature>
<protein>
    <recommendedName>
        <fullName evidence="2">Transposase MuDR plant domain-containing protein</fullName>
    </recommendedName>
</protein>
<reference evidence="3 4" key="1">
    <citation type="journal article" date="2023" name="Life. Sci Alliance">
        <title>Evolutionary insights into 3D genome organization and epigenetic landscape of Vigna mungo.</title>
        <authorList>
            <person name="Junaid A."/>
            <person name="Singh B."/>
            <person name="Bhatia S."/>
        </authorList>
    </citation>
    <scope>NUCLEOTIDE SEQUENCE [LARGE SCALE GENOMIC DNA]</scope>
    <source>
        <strain evidence="3">Urdbean</strain>
    </source>
</reference>
<dbReference type="EMBL" id="CP144700">
    <property type="protein sequence ID" value="WVZ24227.1"/>
    <property type="molecule type" value="Genomic_DNA"/>
</dbReference>
<name>A0AAQ3SB51_VIGMU</name>
<evidence type="ECO:0000256" key="1">
    <source>
        <dbReference type="SAM" id="MobiDB-lite"/>
    </source>
</evidence>
<sequence>MRKRSHPQVLQAGSDRRCKRHGAGGTDKERLLAGFQWKVHMDESNIHWNERNLETPGEILGWVTFRKVFPESVRVSTKHTGKSCGDVWYQSQVLSQYGVVRGRTKWKLVGMAGSDRRCKRHGAGGTDKERLLPGEILGWVTFRDVFPESVRVSTKHTGKAVNSPCKLPGRYRGELVLVQKQNLFAILHASQVAKPITANFIGYQAFSQIQQSSQDAKPIKIKLEAPSLSIIGLNGRRIFGLCERKLMGAYVHIFIAELGHACENGLLDLELFKWDDIVLLLQWTLHHCIGLKLLPLRGATTIVAKLIGISGSNWKLLLCVLGWHQLNWNGAILEAGSCNCLRGPDLGQRKGERTQKDRALERSRKRQRLTGVAEEDDWSLPEIKRLRGKRKASRPIIKAEFNSDEEVNLHEEKLLEIESYGGEEQDNGGHEEGVEKVGMGMEEGDGVEEHDSDVNVAVQEVEMGEKQDLDLDLAVEDVEMGEEEGDEEVEMGEKEEECDGGKEQEEVNLEEGDGGEEHDYLHEEEEGGNAVEREDEASTAKCLDDSEEERMVDHIRRNTNPVLDRCNKMKRKRRKVSKRSNVGKVEDHEINEEYNSDDGVRFKKDKFQKYRQDYMNKSFKFELGMEFCSLKEFKNALMEHIVLNGKEVKFVKNDLNRVRAICKNKCGFLIMASKVGGKEIFRVKTLVGRHRCGRVFETNVQVYTGLHKY</sequence>
<evidence type="ECO:0000313" key="4">
    <source>
        <dbReference type="Proteomes" id="UP001374535"/>
    </source>
</evidence>
<evidence type="ECO:0000313" key="3">
    <source>
        <dbReference type="EMBL" id="WVZ24227.1"/>
    </source>
</evidence>
<dbReference type="InterPro" id="IPR004332">
    <property type="entry name" value="Transposase_MuDR"/>
</dbReference>
<keyword evidence="4" id="KW-1185">Reference proteome</keyword>
<feature type="region of interest" description="Disordered" evidence="1">
    <location>
        <begin position="482"/>
        <end position="519"/>
    </location>
</feature>
<dbReference type="Proteomes" id="UP001374535">
    <property type="component" value="Chromosome 1"/>
</dbReference>
<feature type="compositionally biased region" description="Acidic residues" evidence="1">
    <location>
        <begin position="482"/>
        <end position="498"/>
    </location>
</feature>
<feature type="region of interest" description="Disordered" evidence="1">
    <location>
        <begin position="1"/>
        <end position="25"/>
    </location>
</feature>